<keyword evidence="7" id="KW-0963">Cytoplasm</keyword>
<dbReference type="PRINTS" id="PR00662">
    <property type="entry name" value="G6PISOMERASE"/>
</dbReference>
<dbReference type="Gene3D" id="1.10.1390.10">
    <property type="match status" value="1"/>
</dbReference>
<dbReference type="InterPro" id="IPR035476">
    <property type="entry name" value="SIS_PGI_1"/>
</dbReference>
<dbReference type="PANTHER" id="PTHR11469">
    <property type="entry name" value="GLUCOSE-6-PHOSPHATE ISOMERASE"/>
    <property type="match status" value="1"/>
</dbReference>
<evidence type="ECO:0000313" key="10">
    <source>
        <dbReference type="EMBL" id="MEU6801630.1"/>
    </source>
</evidence>
<dbReference type="HAMAP" id="MF_00473">
    <property type="entry name" value="G6P_isomerase"/>
    <property type="match status" value="1"/>
</dbReference>
<evidence type="ECO:0000256" key="7">
    <source>
        <dbReference type="HAMAP-Rule" id="MF_00473"/>
    </source>
</evidence>
<feature type="region of interest" description="Disordered" evidence="9">
    <location>
        <begin position="570"/>
        <end position="597"/>
    </location>
</feature>
<reference evidence="10 11" key="1">
    <citation type="submission" date="2024-06" db="EMBL/GenBank/DDBJ databases">
        <title>The Natural Products Discovery Center: Release of the First 8490 Sequenced Strains for Exploring Actinobacteria Biosynthetic Diversity.</title>
        <authorList>
            <person name="Kalkreuter E."/>
            <person name="Kautsar S.A."/>
            <person name="Yang D."/>
            <person name="Bader C.D."/>
            <person name="Teijaro C.N."/>
            <person name="Fluegel L."/>
            <person name="Davis C.M."/>
            <person name="Simpson J.R."/>
            <person name="Lauterbach L."/>
            <person name="Steele A.D."/>
            <person name="Gui C."/>
            <person name="Meng S."/>
            <person name="Li G."/>
            <person name="Viehrig K."/>
            <person name="Ye F."/>
            <person name="Su P."/>
            <person name="Kiefer A.F."/>
            <person name="Nichols A."/>
            <person name="Cepeda A.J."/>
            <person name="Yan W."/>
            <person name="Fan B."/>
            <person name="Jiang Y."/>
            <person name="Adhikari A."/>
            <person name="Zheng C.-J."/>
            <person name="Schuster L."/>
            <person name="Cowan T.M."/>
            <person name="Smanski M.J."/>
            <person name="Chevrette M.G."/>
            <person name="De Carvalho L.P.S."/>
            <person name="Shen B."/>
        </authorList>
    </citation>
    <scope>NUCLEOTIDE SEQUENCE [LARGE SCALE GENOMIC DNA]</scope>
    <source>
        <strain evidence="10 11">NPDC046851</strain>
    </source>
</reference>
<comment type="similarity">
    <text evidence="2 7 8">Belongs to the GPI family.</text>
</comment>
<comment type="pathway">
    <text evidence="1 7 8">Carbohydrate degradation; glycolysis; D-glyceraldehyde 3-phosphate and glycerone phosphate from D-glucose: step 2/4.</text>
</comment>
<dbReference type="PROSITE" id="PS00765">
    <property type="entry name" value="P_GLUCOSE_ISOMERASE_1"/>
    <property type="match status" value="1"/>
</dbReference>
<comment type="subcellular location">
    <subcellularLocation>
        <location evidence="7">Cytoplasm</location>
    </subcellularLocation>
</comment>
<dbReference type="GO" id="GO:0004347">
    <property type="term" value="F:glucose-6-phosphate isomerase activity"/>
    <property type="evidence" value="ECO:0007669"/>
    <property type="project" value="UniProtKB-EC"/>
</dbReference>
<name>A0ABV3AWR9_9ACTN</name>
<evidence type="ECO:0000256" key="1">
    <source>
        <dbReference type="ARBA" id="ARBA00004926"/>
    </source>
</evidence>
<feature type="active site" evidence="7">
    <location>
        <position position="408"/>
    </location>
</feature>
<keyword evidence="11" id="KW-1185">Reference proteome</keyword>
<dbReference type="InterPro" id="IPR018189">
    <property type="entry name" value="Phosphoglucose_isomerase_CS"/>
</dbReference>
<organism evidence="10 11">
    <name type="scientific">Streptomyces neyagawaensis</name>
    <dbReference type="NCBI Taxonomy" id="42238"/>
    <lineage>
        <taxon>Bacteria</taxon>
        <taxon>Bacillati</taxon>
        <taxon>Actinomycetota</taxon>
        <taxon>Actinomycetes</taxon>
        <taxon>Kitasatosporales</taxon>
        <taxon>Streptomycetaceae</taxon>
        <taxon>Streptomyces</taxon>
    </lineage>
</organism>
<gene>
    <name evidence="7 10" type="primary">pgi</name>
    <name evidence="10" type="ORF">ABZ931_11530</name>
</gene>
<dbReference type="PROSITE" id="PS00174">
    <property type="entry name" value="P_GLUCOSE_ISOMERASE_2"/>
    <property type="match status" value="1"/>
</dbReference>
<dbReference type="CDD" id="cd05016">
    <property type="entry name" value="SIS_PGI_2"/>
    <property type="match status" value="1"/>
</dbReference>
<dbReference type="InterPro" id="IPR023096">
    <property type="entry name" value="G6P_Isomerase_C"/>
</dbReference>
<dbReference type="NCBIfam" id="NF001211">
    <property type="entry name" value="PRK00179.1"/>
    <property type="match status" value="1"/>
</dbReference>
<feature type="active site" description="Proton donor" evidence="7">
    <location>
        <position position="377"/>
    </location>
</feature>
<evidence type="ECO:0000256" key="4">
    <source>
        <dbReference type="ARBA" id="ARBA00023152"/>
    </source>
</evidence>
<feature type="active site" evidence="7">
    <location>
        <position position="532"/>
    </location>
</feature>
<accession>A0ABV3AWR9</accession>
<evidence type="ECO:0000256" key="9">
    <source>
        <dbReference type="SAM" id="MobiDB-lite"/>
    </source>
</evidence>
<sequence length="597" mass="65094">MSDAPRLNRRPEWAELGDHRAGPMLHPSLRELFAADPGRAERYVVHAGDLRIDYSKHLITDETLALLLELAAATDVFGQRDAMFRGERVNVTENRPVLHTALRAPRDAVVEVDGENVVPAVHAVLDRMAAFADRVRSGDWTGHTGRRIRNVVNIGIGGSDLGPAMAYEALQAYTDRSLTVRFVSNVDGADLHEAVRDLDPAETLFVVASKTFTTIETLTNATSARSWLLAGLGEGTSRSGEAGNEAGNGIGSGAEKAVARHFVALSTNAGKVTEFGIDPDNMFEFWDWVGGRYSFDSAIGLSLMIAIGPDRFRELLDGFRTIDDHFRTAPPETNAPLLLGLLGVWYGDFFDAQSHAVLPYSHYLSKFTAYLQQLDMESNGKSVGRDGLPVEWQTGPVVWGTPGTNGQHAYFQLLHQGTKLIPADLIGFARPVAELEPELAAQHDLLMANLFAQGQALAFGKTAEEVRAEGVPEEQVPHRTFRGNRPTTTVLAPELTPSVLGQLIALYEHKVFVQGAIWNIDSFDQWGVELGKVLAKRVEPALTDGTDVPGLDPSTAALVAAYRALRDANATHDTHDSHDTHNSHDSHDSRDAQEEVN</sequence>
<comment type="pathway">
    <text evidence="7">Carbohydrate biosynthesis; gluconeogenesis.</text>
</comment>
<evidence type="ECO:0000313" key="11">
    <source>
        <dbReference type="Proteomes" id="UP001551189"/>
    </source>
</evidence>
<dbReference type="InterPro" id="IPR035482">
    <property type="entry name" value="SIS_PGI_2"/>
</dbReference>
<proteinExistence type="inferred from homology"/>
<dbReference type="EC" id="5.3.1.9" evidence="7"/>
<keyword evidence="5 7" id="KW-0413">Isomerase</keyword>
<dbReference type="EMBL" id="JBEYXT010000037">
    <property type="protein sequence ID" value="MEU6801630.1"/>
    <property type="molecule type" value="Genomic_DNA"/>
</dbReference>
<evidence type="ECO:0000256" key="5">
    <source>
        <dbReference type="ARBA" id="ARBA00023235"/>
    </source>
</evidence>
<evidence type="ECO:0000256" key="3">
    <source>
        <dbReference type="ARBA" id="ARBA00022432"/>
    </source>
</evidence>
<dbReference type="SUPFAM" id="SSF53697">
    <property type="entry name" value="SIS domain"/>
    <property type="match status" value="1"/>
</dbReference>
<dbReference type="InterPro" id="IPR001672">
    <property type="entry name" value="G6P_Isomerase"/>
</dbReference>
<evidence type="ECO:0000256" key="2">
    <source>
        <dbReference type="ARBA" id="ARBA00006604"/>
    </source>
</evidence>
<protein>
    <recommendedName>
        <fullName evidence="7">Glucose-6-phosphate isomerase</fullName>
        <shortName evidence="7">GPI</shortName>
        <ecNumber evidence="7">5.3.1.9</ecNumber>
    </recommendedName>
    <alternativeName>
        <fullName evidence="7">Phosphoglucose isomerase</fullName>
        <shortName evidence="7">PGI</shortName>
    </alternativeName>
    <alternativeName>
        <fullName evidence="7">Phosphohexose isomerase</fullName>
        <shortName evidence="7">PHI</shortName>
    </alternativeName>
</protein>
<evidence type="ECO:0000256" key="8">
    <source>
        <dbReference type="RuleBase" id="RU000612"/>
    </source>
</evidence>
<comment type="catalytic activity">
    <reaction evidence="6 7 8">
        <text>alpha-D-glucose 6-phosphate = beta-D-fructose 6-phosphate</text>
        <dbReference type="Rhea" id="RHEA:11816"/>
        <dbReference type="ChEBI" id="CHEBI:57634"/>
        <dbReference type="ChEBI" id="CHEBI:58225"/>
        <dbReference type="EC" id="5.3.1.9"/>
    </reaction>
</comment>
<dbReference type="PANTHER" id="PTHR11469:SF1">
    <property type="entry name" value="GLUCOSE-6-PHOSPHATE ISOMERASE"/>
    <property type="match status" value="1"/>
</dbReference>
<comment type="caution">
    <text evidence="10">The sequence shown here is derived from an EMBL/GenBank/DDBJ whole genome shotgun (WGS) entry which is preliminary data.</text>
</comment>
<keyword evidence="4 7" id="KW-0324">Glycolysis</keyword>
<dbReference type="Proteomes" id="UP001551189">
    <property type="component" value="Unassembled WGS sequence"/>
</dbReference>
<comment type="function">
    <text evidence="7">Catalyzes the reversible isomerization of glucose-6-phosphate to fructose-6-phosphate.</text>
</comment>
<dbReference type="Pfam" id="PF00342">
    <property type="entry name" value="PGI"/>
    <property type="match status" value="1"/>
</dbReference>
<dbReference type="InterPro" id="IPR046348">
    <property type="entry name" value="SIS_dom_sf"/>
</dbReference>
<keyword evidence="3 7" id="KW-0312">Gluconeogenesis</keyword>
<dbReference type="RefSeq" id="WP_359693902.1">
    <property type="nucleotide sequence ID" value="NZ_JBEYXT010000037.1"/>
</dbReference>
<dbReference type="Gene3D" id="3.40.50.10490">
    <property type="entry name" value="Glucose-6-phosphate isomerase like protein, domain 1"/>
    <property type="match status" value="2"/>
</dbReference>
<evidence type="ECO:0000256" key="6">
    <source>
        <dbReference type="ARBA" id="ARBA00029321"/>
    </source>
</evidence>
<dbReference type="CDD" id="cd05015">
    <property type="entry name" value="SIS_PGI_1"/>
    <property type="match status" value="1"/>
</dbReference>